<organism evidence="6 7">
    <name type="scientific">Puccinia graminis f. sp. tritici</name>
    <dbReference type="NCBI Taxonomy" id="56615"/>
    <lineage>
        <taxon>Eukaryota</taxon>
        <taxon>Fungi</taxon>
        <taxon>Dikarya</taxon>
        <taxon>Basidiomycota</taxon>
        <taxon>Pucciniomycotina</taxon>
        <taxon>Pucciniomycetes</taxon>
        <taxon>Pucciniales</taxon>
        <taxon>Pucciniaceae</taxon>
        <taxon>Puccinia</taxon>
    </lineage>
</organism>
<keyword evidence="2" id="KW-0812">Transmembrane</keyword>
<evidence type="ECO:0000256" key="2">
    <source>
        <dbReference type="ARBA" id="ARBA00022692"/>
    </source>
</evidence>
<keyword evidence="3" id="KW-1133">Transmembrane helix</keyword>
<dbReference type="InterPro" id="IPR005351">
    <property type="entry name" value="ASTER"/>
</dbReference>
<dbReference type="Proteomes" id="UP000324748">
    <property type="component" value="Unassembled WGS sequence"/>
</dbReference>
<evidence type="ECO:0000256" key="5">
    <source>
        <dbReference type="SAM" id="MobiDB-lite"/>
    </source>
</evidence>
<dbReference type="EMBL" id="VSWC01000054">
    <property type="protein sequence ID" value="KAA1099383.1"/>
    <property type="molecule type" value="Genomic_DNA"/>
</dbReference>
<dbReference type="GO" id="GO:0045048">
    <property type="term" value="P:protein insertion into ER membrane"/>
    <property type="evidence" value="ECO:0007669"/>
    <property type="project" value="InterPro"/>
</dbReference>
<evidence type="ECO:0000313" key="6">
    <source>
        <dbReference type="EMBL" id="KAA1099383.1"/>
    </source>
</evidence>
<keyword evidence="7" id="KW-1185">Reference proteome</keyword>
<dbReference type="GO" id="GO:0044183">
    <property type="term" value="F:protein folding chaperone"/>
    <property type="evidence" value="ECO:0007669"/>
    <property type="project" value="InterPro"/>
</dbReference>
<evidence type="ECO:0000313" key="7">
    <source>
        <dbReference type="Proteomes" id="UP000324748"/>
    </source>
</evidence>
<evidence type="ECO:0000256" key="4">
    <source>
        <dbReference type="ARBA" id="ARBA00023136"/>
    </source>
</evidence>
<sequence>MIESRCIEAGWSPQLNAHTLETIGHGSPSSTTSSSSSQDQMTTIKPFELPSQEYEEFDPSAVLALACAGVSMVLQQHILAWLSLFFSVTSIVNNTNRTGRPSSMSPLQGLMFSVLALTTLYTKRLIDPTLV</sequence>
<dbReference type="GO" id="GO:0005789">
    <property type="term" value="C:endoplasmic reticulum membrane"/>
    <property type="evidence" value="ECO:0007669"/>
    <property type="project" value="InterPro"/>
</dbReference>
<protein>
    <submittedName>
        <fullName evidence="6">Uncharacterized protein</fullName>
    </submittedName>
</protein>
<dbReference type="OrthoDB" id="2503145at2759"/>
<keyword evidence="4" id="KW-0472">Membrane</keyword>
<comment type="caution">
    <text evidence="6">The sequence shown here is derived from an EMBL/GenBank/DDBJ whole genome shotgun (WGS) entry which is preliminary data.</text>
</comment>
<accession>A0A5B0PE88</accession>
<gene>
    <name evidence="6" type="ORF">PGT21_005535</name>
</gene>
<dbReference type="AlphaFoldDB" id="A0A5B0PE88"/>
<feature type="region of interest" description="Disordered" evidence="5">
    <location>
        <begin position="20"/>
        <end position="44"/>
    </location>
</feature>
<reference evidence="6 7" key="1">
    <citation type="submission" date="2019-05" db="EMBL/GenBank/DDBJ databases">
        <title>Emergence of the Ug99 lineage of the wheat stem rust pathogen through somatic hybridization.</title>
        <authorList>
            <person name="Li F."/>
            <person name="Upadhyaya N.M."/>
            <person name="Sperschneider J."/>
            <person name="Matny O."/>
            <person name="Nguyen-Phuc H."/>
            <person name="Mago R."/>
            <person name="Raley C."/>
            <person name="Miller M.E."/>
            <person name="Silverstein K.A.T."/>
            <person name="Henningsen E."/>
            <person name="Hirsch C.D."/>
            <person name="Visser B."/>
            <person name="Pretorius Z.A."/>
            <person name="Steffenson B.J."/>
            <person name="Schwessinger B."/>
            <person name="Dodds P.N."/>
            <person name="Figueroa M."/>
        </authorList>
    </citation>
    <scope>NUCLEOTIDE SEQUENCE [LARGE SCALE GENOMIC DNA]</scope>
    <source>
        <strain evidence="6">21-0</strain>
    </source>
</reference>
<comment type="subcellular location">
    <subcellularLocation>
        <location evidence="1">Membrane</location>
    </subcellularLocation>
</comment>
<dbReference type="Pfam" id="PF03669">
    <property type="entry name" value="ASTER"/>
    <property type="match status" value="1"/>
</dbReference>
<proteinExistence type="predicted"/>
<evidence type="ECO:0000256" key="3">
    <source>
        <dbReference type="ARBA" id="ARBA00022989"/>
    </source>
</evidence>
<feature type="compositionally biased region" description="Low complexity" evidence="5">
    <location>
        <begin position="27"/>
        <end position="37"/>
    </location>
</feature>
<name>A0A5B0PE88_PUCGR</name>
<evidence type="ECO:0000256" key="1">
    <source>
        <dbReference type="ARBA" id="ARBA00004370"/>
    </source>
</evidence>